<comment type="caution">
    <text evidence="4">The sequence shown here is derived from an EMBL/GenBank/DDBJ whole genome shotgun (WGS) entry which is preliminary data.</text>
</comment>
<keyword evidence="5" id="KW-1185">Reference proteome</keyword>
<sequence length="267" mass="30202">MILLLQGSWCSDGCLEHERIALLQLKFEFISPSWGISYDSFDYDMPLWGVNADCCNWGGVKCNTTTGHVVELTLDGFERLSVLDNLELLELSFNYFNNNILSSLSGLSSLKFLYLRANRLKGIINIEGGEELLKLSNLQYLDLGYNNFSINNLSFLNGLSSLKGLNIANSQLNGQFDLKDLGLSQLEELNLSENNITKFVDSRGLPHLKDLEYLELDESIINNNILQSIGVMSSLKKLSLRSCKLNDKVFKPRCVQTKTTPRFRHFL</sequence>
<dbReference type="EMBL" id="JAAGAX010000004">
    <property type="protein sequence ID" value="KAF2317156.1"/>
    <property type="molecule type" value="Genomic_DNA"/>
</dbReference>
<dbReference type="InterPro" id="IPR001611">
    <property type="entry name" value="Leu-rich_rpt"/>
</dbReference>
<evidence type="ECO:0000256" key="2">
    <source>
        <dbReference type="ARBA" id="ARBA00022737"/>
    </source>
</evidence>
<evidence type="ECO:0000313" key="4">
    <source>
        <dbReference type="EMBL" id="KAF2317156.1"/>
    </source>
</evidence>
<keyword evidence="2" id="KW-0677">Repeat</keyword>
<dbReference type="SUPFAM" id="SSF52058">
    <property type="entry name" value="L domain-like"/>
    <property type="match status" value="1"/>
</dbReference>
<feature type="domain" description="Leucine-rich repeat-containing N-terminal plant-type" evidence="3">
    <location>
        <begin position="16"/>
        <end position="63"/>
    </location>
</feature>
<dbReference type="PANTHER" id="PTHR48058:SF34">
    <property type="entry name" value="LEUCINE-RICH REPEAT-CONTAINING N-TERMINAL PLANT-TYPE DOMAIN-CONTAINING PROTEIN"/>
    <property type="match status" value="1"/>
</dbReference>
<dbReference type="AlphaFoldDB" id="A0A6A6MXQ4"/>
<dbReference type="InterPro" id="IPR032675">
    <property type="entry name" value="LRR_dom_sf"/>
</dbReference>
<evidence type="ECO:0000313" key="5">
    <source>
        <dbReference type="Proteomes" id="UP000467840"/>
    </source>
</evidence>
<name>A0A6A6MXQ4_HEVBR</name>
<accession>A0A6A6MXQ4</accession>
<dbReference type="SMART" id="SM00365">
    <property type="entry name" value="LRR_SD22"/>
    <property type="match status" value="3"/>
</dbReference>
<dbReference type="InterPro" id="IPR013210">
    <property type="entry name" value="LRR_N_plant-typ"/>
</dbReference>
<dbReference type="Pfam" id="PF00560">
    <property type="entry name" value="LRR_1"/>
    <property type="match status" value="2"/>
</dbReference>
<protein>
    <recommendedName>
        <fullName evidence="3">Leucine-rich repeat-containing N-terminal plant-type domain-containing protein</fullName>
    </recommendedName>
</protein>
<reference evidence="4 5" key="1">
    <citation type="journal article" date="2020" name="Mol. Plant">
        <title>The Chromosome-Based Rubber Tree Genome Provides New Insights into Spurge Genome Evolution and Rubber Biosynthesis.</title>
        <authorList>
            <person name="Liu J."/>
            <person name="Shi C."/>
            <person name="Shi C.C."/>
            <person name="Li W."/>
            <person name="Zhang Q.J."/>
            <person name="Zhang Y."/>
            <person name="Li K."/>
            <person name="Lu H.F."/>
            <person name="Shi C."/>
            <person name="Zhu S.T."/>
            <person name="Xiao Z.Y."/>
            <person name="Nan H."/>
            <person name="Yue Y."/>
            <person name="Zhu X.G."/>
            <person name="Wu Y."/>
            <person name="Hong X.N."/>
            <person name="Fan G.Y."/>
            <person name="Tong Y."/>
            <person name="Zhang D."/>
            <person name="Mao C.L."/>
            <person name="Liu Y.L."/>
            <person name="Hao S.J."/>
            <person name="Liu W.Q."/>
            <person name="Lv M.Q."/>
            <person name="Zhang H.B."/>
            <person name="Liu Y."/>
            <person name="Hu-Tang G.R."/>
            <person name="Wang J.P."/>
            <person name="Wang J.H."/>
            <person name="Sun Y.H."/>
            <person name="Ni S.B."/>
            <person name="Chen W.B."/>
            <person name="Zhang X.C."/>
            <person name="Jiao Y.N."/>
            <person name="Eichler E.E."/>
            <person name="Li G.H."/>
            <person name="Liu X."/>
            <person name="Gao L.Z."/>
        </authorList>
    </citation>
    <scope>NUCLEOTIDE SEQUENCE [LARGE SCALE GENOMIC DNA]</scope>
    <source>
        <strain evidence="5">cv. GT1</strain>
        <tissue evidence="4">Leaf</tissue>
    </source>
</reference>
<dbReference type="PROSITE" id="PS51450">
    <property type="entry name" value="LRR"/>
    <property type="match status" value="2"/>
</dbReference>
<dbReference type="PANTHER" id="PTHR48058">
    <property type="entry name" value="LRR RECEPTOR-LIKE SERINE/THREONINE-PROTEIN KINASE FLS2-RELATED"/>
    <property type="match status" value="1"/>
</dbReference>
<dbReference type="Gene3D" id="3.80.10.10">
    <property type="entry name" value="Ribonuclease Inhibitor"/>
    <property type="match status" value="1"/>
</dbReference>
<evidence type="ECO:0000259" key="3">
    <source>
        <dbReference type="Pfam" id="PF08263"/>
    </source>
</evidence>
<organism evidence="4 5">
    <name type="scientific">Hevea brasiliensis</name>
    <name type="common">Para rubber tree</name>
    <name type="synonym">Siphonia brasiliensis</name>
    <dbReference type="NCBI Taxonomy" id="3981"/>
    <lineage>
        <taxon>Eukaryota</taxon>
        <taxon>Viridiplantae</taxon>
        <taxon>Streptophyta</taxon>
        <taxon>Embryophyta</taxon>
        <taxon>Tracheophyta</taxon>
        <taxon>Spermatophyta</taxon>
        <taxon>Magnoliopsida</taxon>
        <taxon>eudicotyledons</taxon>
        <taxon>Gunneridae</taxon>
        <taxon>Pentapetalae</taxon>
        <taxon>rosids</taxon>
        <taxon>fabids</taxon>
        <taxon>Malpighiales</taxon>
        <taxon>Euphorbiaceae</taxon>
        <taxon>Crotonoideae</taxon>
        <taxon>Micrandreae</taxon>
        <taxon>Hevea</taxon>
    </lineage>
</organism>
<keyword evidence="1" id="KW-0433">Leucine-rich repeat</keyword>
<dbReference type="Pfam" id="PF08263">
    <property type="entry name" value="LRRNT_2"/>
    <property type="match status" value="1"/>
</dbReference>
<gene>
    <name evidence="4" type="ORF">GH714_012345</name>
</gene>
<evidence type="ECO:0000256" key="1">
    <source>
        <dbReference type="ARBA" id="ARBA00022614"/>
    </source>
</evidence>
<dbReference type="Proteomes" id="UP000467840">
    <property type="component" value="Chromosome 6"/>
</dbReference>
<proteinExistence type="predicted"/>